<evidence type="ECO:0008006" key="3">
    <source>
        <dbReference type="Google" id="ProtNLM"/>
    </source>
</evidence>
<comment type="caution">
    <text evidence="1">The sequence shown here is derived from an EMBL/GenBank/DDBJ whole genome shotgun (WGS) entry which is preliminary data.</text>
</comment>
<dbReference type="EMBL" id="CCDI010000001">
    <property type="protein sequence ID" value="CDQ23478.1"/>
    <property type="molecule type" value="Genomic_DNA"/>
</dbReference>
<reference evidence="2" key="1">
    <citation type="submission" date="2014-03" db="EMBL/GenBank/DDBJ databases">
        <authorList>
            <person name="Urmite Genomes U."/>
        </authorList>
    </citation>
    <scope>NUCLEOTIDE SEQUENCE [LARGE SCALE GENOMIC DNA]</scope>
    <source>
        <strain evidence="2">HD-03</strain>
    </source>
</reference>
<evidence type="ECO:0000313" key="2">
    <source>
        <dbReference type="Proteomes" id="UP000028868"/>
    </source>
</evidence>
<dbReference type="InterPro" id="IPR015797">
    <property type="entry name" value="NUDIX_hydrolase-like_dom_sf"/>
</dbReference>
<keyword evidence="2" id="KW-1185">Reference proteome</keyword>
<proteinExistence type="predicted"/>
<organism evidence="1 2">
    <name type="scientific">Halobacillus karajensis</name>
    <dbReference type="NCBI Taxonomy" id="195088"/>
    <lineage>
        <taxon>Bacteria</taxon>
        <taxon>Bacillati</taxon>
        <taxon>Bacillota</taxon>
        <taxon>Bacilli</taxon>
        <taxon>Bacillales</taxon>
        <taxon>Bacillaceae</taxon>
        <taxon>Halobacillus</taxon>
    </lineage>
</organism>
<dbReference type="AlphaFoldDB" id="A0A059NXK4"/>
<protein>
    <recommendedName>
        <fullName evidence="3">Nudix hydrolase domain-containing protein</fullName>
    </recommendedName>
</protein>
<sequence length="96" mass="11443">MAEELGYDVKVERMVWTAESFFKHRGEAMHEVAFYYLLKTREAYFQEGPFYGLEGDRLIYQWIPLEGMEDLDVRPVFFMKALKDVPRETTHLIMKG</sequence>
<dbReference type="SUPFAM" id="SSF55811">
    <property type="entry name" value="Nudix"/>
    <property type="match status" value="1"/>
</dbReference>
<name>A0A059NXK4_9BACI</name>
<dbReference type="Gene3D" id="3.90.79.10">
    <property type="entry name" value="Nucleoside Triphosphate Pyrophosphohydrolase"/>
    <property type="match status" value="1"/>
</dbReference>
<dbReference type="RefSeq" id="WP_051744059.1">
    <property type="nucleotide sequence ID" value="NZ_CCDH010000001.1"/>
</dbReference>
<evidence type="ECO:0000313" key="1">
    <source>
        <dbReference type="EMBL" id="CDQ23478.1"/>
    </source>
</evidence>
<dbReference type="Proteomes" id="UP000028868">
    <property type="component" value="Unassembled WGS sequence"/>
</dbReference>
<accession>A0A059NXK4</accession>
<gene>
    <name evidence="1" type="ORF">BN983_01706</name>
</gene>
<reference evidence="1 2" key="2">
    <citation type="submission" date="2014-05" db="EMBL/GenBank/DDBJ databases">
        <title>Draft genome sequence of Halobacillus karajensis HK-03.</title>
        <authorList>
            <person name="Khelaifia S."/>
            <person name="Croce O."/>
            <person name="Lagier J.C."/>
            <person name="Raoult D."/>
        </authorList>
    </citation>
    <scope>NUCLEOTIDE SEQUENCE [LARGE SCALE GENOMIC DNA]</scope>
    <source>
        <strain evidence="1 2">HD-03</strain>
    </source>
</reference>